<evidence type="ECO:0000256" key="7">
    <source>
        <dbReference type="PIRSR" id="PIRSR602481-1"/>
    </source>
</evidence>
<dbReference type="Gene3D" id="1.10.10.10">
    <property type="entry name" value="Winged helix-like DNA-binding domain superfamily/Winged helix DNA-binding domain"/>
    <property type="match status" value="1"/>
</dbReference>
<dbReference type="RefSeq" id="WP_269309170.1">
    <property type="nucleotide sequence ID" value="NZ_CP098242.1"/>
</dbReference>
<dbReference type="Proteomes" id="UP001156215">
    <property type="component" value="Chromosome"/>
</dbReference>
<evidence type="ECO:0000256" key="2">
    <source>
        <dbReference type="ARBA" id="ARBA00022491"/>
    </source>
</evidence>
<sequence>MSRRKVSENHIRRRLADAQALCDENGASFTSLRREVFELLLRRGAPAKAYDLQADMIATGHRAAPTTVYRALEFLTEQGLVHRINALNAFVACSGDFRHHHHHAPLMLACSGCEKSIEISSPDVGETIRRALEPTGFHFQGNAMEIRGVCESCQEAAK</sequence>
<evidence type="ECO:0000256" key="9">
    <source>
        <dbReference type="RuleBase" id="RU364037"/>
    </source>
</evidence>
<dbReference type="GO" id="GO:0005829">
    <property type="term" value="C:cytosol"/>
    <property type="evidence" value="ECO:0007669"/>
    <property type="project" value="TreeGrafter"/>
</dbReference>
<comment type="subcellular location">
    <subcellularLocation>
        <location evidence="9">Cytoplasm</location>
    </subcellularLocation>
</comment>
<evidence type="ECO:0000256" key="4">
    <source>
        <dbReference type="ARBA" id="ARBA00023015"/>
    </source>
</evidence>
<gene>
    <name evidence="9" type="primary">fur</name>
    <name evidence="10" type="ORF">NB640_00395</name>
</gene>
<dbReference type="Gene3D" id="3.30.1490.190">
    <property type="match status" value="1"/>
</dbReference>
<evidence type="ECO:0000256" key="8">
    <source>
        <dbReference type="PIRSR" id="PIRSR602481-2"/>
    </source>
</evidence>
<dbReference type="PANTHER" id="PTHR33202:SF6">
    <property type="entry name" value="ZINC UPTAKE REGULATION PROTEIN"/>
    <property type="match status" value="1"/>
</dbReference>
<organism evidence="10 11">
    <name type="scientific">Oxalobacter vibrioformis</name>
    <dbReference type="NCBI Taxonomy" id="933080"/>
    <lineage>
        <taxon>Bacteria</taxon>
        <taxon>Pseudomonadati</taxon>
        <taxon>Pseudomonadota</taxon>
        <taxon>Betaproteobacteria</taxon>
        <taxon>Burkholderiales</taxon>
        <taxon>Oxalobacteraceae</taxon>
        <taxon>Oxalobacter</taxon>
    </lineage>
</organism>
<dbReference type="CDD" id="cd07153">
    <property type="entry name" value="Fur_like"/>
    <property type="match status" value="1"/>
</dbReference>
<keyword evidence="3 7" id="KW-0862">Zinc</keyword>
<dbReference type="Pfam" id="PF01475">
    <property type="entry name" value="FUR"/>
    <property type="match status" value="1"/>
</dbReference>
<dbReference type="InterPro" id="IPR036390">
    <property type="entry name" value="WH_DNA-bd_sf"/>
</dbReference>
<dbReference type="InterPro" id="IPR036388">
    <property type="entry name" value="WH-like_DNA-bd_sf"/>
</dbReference>
<keyword evidence="7 9" id="KW-0479">Metal-binding</keyword>
<evidence type="ECO:0000256" key="5">
    <source>
        <dbReference type="ARBA" id="ARBA00023125"/>
    </source>
</evidence>
<keyword evidence="9" id="KW-0963">Cytoplasm</keyword>
<feature type="binding site" evidence="7">
    <location>
        <position position="110"/>
    </location>
    <ligand>
        <name>Zn(2+)</name>
        <dbReference type="ChEBI" id="CHEBI:29105"/>
    </ligand>
</feature>
<comment type="cofactor">
    <cofactor evidence="7">
        <name>Zn(2+)</name>
        <dbReference type="ChEBI" id="CHEBI:29105"/>
    </cofactor>
    <text evidence="7">Binds 1 zinc ion per subunit.</text>
</comment>
<dbReference type="KEGG" id="ovb:NB640_00395"/>
<feature type="binding site" evidence="7">
    <location>
        <position position="153"/>
    </location>
    <ligand>
        <name>Zn(2+)</name>
        <dbReference type="ChEBI" id="CHEBI:29105"/>
    </ligand>
</feature>
<evidence type="ECO:0000256" key="1">
    <source>
        <dbReference type="ARBA" id="ARBA00007957"/>
    </source>
</evidence>
<reference evidence="10" key="1">
    <citation type="journal article" date="2022" name="Front. Microbiol.">
        <title>New perspectives on an old grouping: The genomic and phenotypic variability of Oxalobacter formigenes and the implications for calcium oxalate stone prevention.</title>
        <authorList>
            <person name="Chmiel J.A."/>
            <person name="Carr C."/>
            <person name="Stuivenberg G.A."/>
            <person name="Venema R."/>
            <person name="Chanyi R.M."/>
            <person name="Al K.F."/>
            <person name="Giguere D."/>
            <person name="Say H."/>
            <person name="Akouris P.P."/>
            <person name="Dominguez Romero S.A."/>
            <person name="Kwong A."/>
            <person name="Tai V."/>
            <person name="Koval S.F."/>
            <person name="Razvi H."/>
            <person name="Bjazevic J."/>
            <person name="Burton J.P."/>
        </authorList>
    </citation>
    <scope>NUCLEOTIDE SEQUENCE</scope>
    <source>
        <strain evidence="10">WoOx3</strain>
    </source>
</reference>
<keyword evidence="11" id="KW-1185">Reference proteome</keyword>
<keyword evidence="2 9" id="KW-0678">Repressor</keyword>
<evidence type="ECO:0000313" key="11">
    <source>
        <dbReference type="Proteomes" id="UP001156215"/>
    </source>
</evidence>
<protein>
    <recommendedName>
        <fullName evidence="9">Ferric uptake regulation protein</fullName>
    </recommendedName>
</protein>
<dbReference type="GO" id="GO:1900376">
    <property type="term" value="P:regulation of secondary metabolite biosynthetic process"/>
    <property type="evidence" value="ECO:0007669"/>
    <property type="project" value="TreeGrafter"/>
</dbReference>
<feature type="binding site" evidence="7">
    <location>
        <position position="113"/>
    </location>
    <ligand>
        <name>Zn(2+)</name>
        <dbReference type="ChEBI" id="CHEBI:29105"/>
    </ligand>
</feature>
<feature type="binding site" evidence="8">
    <location>
        <position position="100"/>
    </location>
    <ligand>
        <name>Fe cation</name>
        <dbReference type="ChEBI" id="CHEBI:24875"/>
    </ligand>
</feature>
<comment type="similarity">
    <text evidence="1 9">Belongs to the Fur family.</text>
</comment>
<dbReference type="InterPro" id="IPR002481">
    <property type="entry name" value="FUR"/>
</dbReference>
<dbReference type="AlphaFoldDB" id="A0A9E9P3L9"/>
<name>A0A9E9P3L9_9BURK</name>
<dbReference type="GO" id="GO:0000976">
    <property type="term" value="F:transcription cis-regulatory region binding"/>
    <property type="evidence" value="ECO:0007669"/>
    <property type="project" value="TreeGrafter"/>
</dbReference>
<evidence type="ECO:0000256" key="3">
    <source>
        <dbReference type="ARBA" id="ARBA00022833"/>
    </source>
</evidence>
<dbReference type="SUPFAM" id="SSF46785">
    <property type="entry name" value="Winged helix' DNA-binding domain"/>
    <property type="match status" value="1"/>
</dbReference>
<dbReference type="EMBL" id="CP098242">
    <property type="protein sequence ID" value="WAW10168.1"/>
    <property type="molecule type" value="Genomic_DNA"/>
</dbReference>
<dbReference type="InterPro" id="IPR043135">
    <property type="entry name" value="Fur_C"/>
</dbReference>
<keyword evidence="4 9" id="KW-0805">Transcription regulation</keyword>
<keyword evidence="5 9" id="KW-0238">DNA-binding</keyword>
<keyword evidence="8 9" id="KW-0408">Iron</keyword>
<dbReference type="GO" id="GO:0045892">
    <property type="term" value="P:negative regulation of DNA-templated transcription"/>
    <property type="evidence" value="ECO:0007669"/>
    <property type="project" value="TreeGrafter"/>
</dbReference>
<keyword evidence="6 9" id="KW-0804">Transcription</keyword>
<dbReference type="GO" id="GO:0008270">
    <property type="term" value="F:zinc ion binding"/>
    <property type="evidence" value="ECO:0007669"/>
    <property type="project" value="TreeGrafter"/>
</dbReference>
<accession>A0A9E9P3L9</accession>
<dbReference type="PANTHER" id="PTHR33202">
    <property type="entry name" value="ZINC UPTAKE REGULATION PROTEIN"/>
    <property type="match status" value="1"/>
</dbReference>
<evidence type="ECO:0000313" key="10">
    <source>
        <dbReference type="EMBL" id="WAW10168.1"/>
    </source>
</evidence>
<evidence type="ECO:0000256" key="6">
    <source>
        <dbReference type="ARBA" id="ARBA00023163"/>
    </source>
</evidence>
<comment type="cofactor">
    <cofactor evidence="8">
        <name>Mn(2+)</name>
        <dbReference type="ChEBI" id="CHEBI:29035"/>
    </cofactor>
    <cofactor evidence="8">
        <name>Fe(2+)</name>
        <dbReference type="ChEBI" id="CHEBI:29033"/>
    </cofactor>
    <text evidence="8">Binds 1 Mn(2+) or Fe(2+) ion per subunit.</text>
</comment>
<proteinExistence type="inferred from homology"/>
<comment type="subunit">
    <text evidence="9">Homodimer.</text>
</comment>
<feature type="binding site" evidence="7">
    <location>
        <position position="150"/>
    </location>
    <ligand>
        <name>Zn(2+)</name>
        <dbReference type="ChEBI" id="CHEBI:29105"/>
    </ligand>
</feature>
<dbReference type="GO" id="GO:0003700">
    <property type="term" value="F:DNA-binding transcription factor activity"/>
    <property type="evidence" value="ECO:0007669"/>
    <property type="project" value="UniProtKB-UniRule"/>
</dbReference>